<name>X7EDL2_9RHOB</name>
<reference evidence="2 3" key="1">
    <citation type="submission" date="2014-01" db="EMBL/GenBank/DDBJ databases">
        <title>Roseivivax halodurans JCM 10272 Genome Sequencing.</title>
        <authorList>
            <person name="Lai Q."/>
            <person name="Li G."/>
            <person name="Shao Z."/>
        </authorList>
    </citation>
    <scope>NUCLEOTIDE SEQUENCE [LARGE SCALE GENOMIC DNA]</scope>
    <source>
        <strain evidence="2 3">JCM 10272</strain>
    </source>
</reference>
<proteinExistence type="predicted"/>
<accession>X7EDL2</accession>
<gene>
    <name evidence="2" type="ORF">OCH239_05665</name>
</gene>
<protein>
    <recommendedName>
        <fullName evidence="1">SH3b domain-containing protein</fullName>
    </recommendedName>
</protein>
<evidence type="ECO:0000313" key="3">
    <source>
        <dbReference type="Proteomes" id="UP000022447"/>
    </source>
</evidence>
<dbReference type="Gene3D" id="2.30.30.40">
    <property type="entry name" value="SH3 Domains"/>
    <property type="match status" value="1"/>
</dbReference>
<dbReference type="STRING" id="1449350.OCH239_05665"/>
<evidence type="ECO:0000313" key="2">
    <source>
        <dbReference type="EMBL" id="ETX14017.1"/>
    </source>
</evidence>
<dbReference type="OrthoDB" id="7433551at2"/>
<feature type="domain" description="SH3b" evidence="1">
    <location>
        <begin position="134"/>
        <end position="197"/>
    </location>
</feature>
<sequence length="199" mass="21504">MKKFIVCTFAFLFWGFYEMSGGSDFEPGAVMEARAERAEADAAAPEADAAEEEQVARADTGGLLSQVVGSPAAADTVAPEDVEPAVEAPMPTEELTARVNEILLTKRDTETPAARALTSAKVIRTDDMKSEPTLDLRRVDGSVVNMRTGPGTKYSVVDQLSRGDEVEVLRSEGDWLKLRVSDTQKIGWMANYLVTASAE</sequence>
<dbReference type="AlphaFoldDB" id="X7EDL2"/>
<dbReference type="eggNOG" id="COG4991">
    <property type="taxonomic scope" value="Bacteria"/>
</dbReference>
<dbReference type="InterPro" id="IPR003646">
    <property type="entry name" value="SH3-like_bac-type"/>
</dbReference>
<evidence type="ECO:0000259" key="1">
    <source>
        <dbReference type="PROSITE" id="PS51781"/>
    </source>
</evidence>
<keyword evidence="3" id="KW-1185">Reference proteome</keyword>
<dbReference type="SMART" id="SM00287">
    <property type="entry name" value="SH3b"/>
    <property type="match status" value="1"/>
</dbReference>
<dbReference type="Pfam" id="PF08239">
    <property type="entry name" value="SH3_3"/>
    <property type="match status" value="1"/>
</dbReference>
<dbReference type="PROSITE" id="PS51781">
    <property type="entry name" value="SH3B"/>
    <property type="match status" value="1"/>
</dbReference>
<dbReference type="EMBL" id="JALZ01000015">
    <property type="protein sequence ID" value="ETX14017.1"/>
    <property type="molecule type" value="Genomic_DNA"/>
</dbReference>
<comment type="caution">
    <text evidence="2">The sequence shown here is derived from an EMBL/GenBank/DDBJ whole genome shotgun (WGS) entry which is preliminary data.</text>
</comment>
<dbReference type="RefSeq" id="WP_037263733.1">
    <property type="nucleotide sequence ID" value="NZ_JALZ01000015.1"/>
</dbReference>
<dbReference type="Proteomes" id="UP000022447">
    <property type="component" value="Unassembled WGS sequence"/>
</dbReference>
<organism evidence="2 3">
    <name type="scientific">Roseivivax halodurans JCM 10272</name>
    <dbReference type="NCBI Taxonomy" id="1449350"/>
    <lineage>
        <taxon>Bacteria</taxon>
        <taxon>Pseudomonadati</taxon>
        <taxon>Pseudomonadota</taxon>
        <taxon>Alphaproteobacteria</taxon>
        <taxon>Rhodobacterales</taxon>
        <taxon>Roseobacteraceae</taxon>
        <taxon>Roseivivax</taxon>
    </lineage>
</organism>